<protein>
    <submittedName>
        <fullName evidence="1">Uncharacterized protein</fullName>
    </submittedName>
</protein>
<dbReference type="Proteomes" id="UP000039217">
    <property type="component" value="Unassembled WGS sequence"/>
</dbReference>
<name>A0A655F758_MYCTX</name>
<accession>A0A655F758</accession>
<dbReference type="AlphaFoldDB" id="A0A655F758"/>
<organism evidence="1 2">
    <name type="scientific">Mycobacterium tuberculosis</name>
    <dbReference type="NCBI Taxonomy" id="1773"/>
    <lineage>
        <taxon>Bacteria</taxon>
        <taxon>Bacillati</taxon>
        <taxon>Actinomycetota</taxon>
        <taxon>Actinomycetes</taxon>
        <taxon>Mycobacteriales</taxon>
        <taxon>Mycobacteriaceae</taxon>
        <taxon>Mycobacterium</taxon>
        <taxon>Mycobacterium tuberculosis complex</taxon>
    </lineage>
</organism>
<reference evidence="1 2" key="1">
    <citation type="submission" date="2015-03" db="EMBL/GenBank/DDBJ databases">
        <authorList>
            <consortium name="Pathogen Informatics"/>
        </authorList>
    </citation>
    <scope>NUCLEOTIDE SEQUENCE [LARGE SCALE GENOMIC DNA]</scope>
    <source>
        <strain evidence="1 2">D00501624</strain>
    </source>
</reference>
<proteinExistence type="predicted"/>
<evidence type="ECO:0000313" key="1">
    <source>
        <dbReference type="EMBL" id="CNV70556.1"/>
    </source>
</evidence>
<gene>
    <name evidence="1" type="ORF">ERS007661_02957</name>
</gene>
<evidence type="ECO:0000313" key="2">
    <source>
        <dbReference type="Proteomes" id="UP000039217"/>
    </source>
</evidence>
<dbReference type="EMBL" id="CQQC01001169">
    <property type="protein sequence ID" value="CNV70556.1"/>
    <property type="molecule type" value="Genomic_DNA"/>
</dbReference>
<sequence length="209" mass="23127">MDGHRLKFAKGSDEPERGCGQAELIGGQPAQALPVGRAPDGTGVRHQLSALAVGLLDGIESIHRHRGGDRHQEIRLQPPDHRRQLFSIGHGDHHRLVGYPVGRRADIAVDGDHLRAQALQRDRQLPAGFGRTQQHHPPNVLGSCWALMPNGGFVLFFRPAVDHQLTLSLGRCSAQLFVYFRNSAHICLCTFAMRRWGQLSDLITQAIRT</sequence>